<keyword evidence="2" id="KW-1185">Reference proteome</keyword>
<organism evidence="1 2">
    <name type="scientific">Gossypium harknessii</name>
    <dbReference type="NCBI Taxonomy" id="34285"/>
    <lineage>
        <taxon>Eukaryota</taxon>
        <taxon>Viridiplantae</taxon>
        <taxon>Streptophyta</taxon>
        <taxon>Embryophyta</taxon>
        <taxon>Tracheophyta</taxon>
        <taxon>Spermatophyta</taxon>
        <taxon>Magnoliopsida</taxon>
        <taxon>eudicotyledons</taxon>
        <taxon>Gunneridae</taxon>
        <taxon>Pentapetalae</taxon>
        <taxon>rosids</taxon>
        <taxon>malvids</taxon>
        <taxon>Malvales</taxon>
        <taxon>Malvaceae</taxon>
        <taxon>Malvoideae</taxon>
        <taxon>Gossypium</taxon>
    </lineage>
</organism>
<accession>A0A7J9HE21</accession>
<protein>
    <submittedName>
        <fullName evidence="1">Uncharacterized protein</fullName>
    </submittedName>
</protein>
<dbReference type="EMBL" id="JABFAD010000009">
    <property type="protein sequence ID" value="MBA0808050.1"/>
    <property type="molecule type" value="Genomic_DNA"/>
</dbReference>
<evidence type="ECO:0000313" key="2">
    <source>
        <dbReference type="Proteomes" id="UP000593560"/>
    </source>
</evidence>
<feature type="non-terminal residue" evidence="1">
    <location>
        <position position="71"/>
    </location>
</feature>
<evidence type="ECO:0000313" key="1">
    <source>
        <dbReference type="EMBL" id="MBA0808050.1"/>
    </source>
</evidence>
<proteinExistence type="predicted"/>
<gene>
    <name evidence="1" type="ORF">Gohar_023814</name>
</gene>
<name>A0A7J9HE21_9ROSI</name>
<comment type="caution">
    <text evidence="1">The sequence shown here is derived from an EMBL/GenBank/DDBJ whole genome shotgun (WGS) entry which is preliminary data.</text>
</comment>
<dbReference type="Proteomes" id="UP000593560">
    <property type="component" value="Unassembled WGS sequence"/>
</dbReference>
<dbReference type="OrthoDB" id="1735818at2759"/>
<dbReference type="AlphaFoldDB" id="A0A7J9HE21"/>
<reference evidence="1 2" key="1">
    <citation type="journal article" date="2019" name="Genome Biol. Evol.">
        <title>Insights into the evolution of the New World diploid cottons (Gossypium, subgenus Houzingenia) based on genome sequencing.</title>
        <authorList>
            <person name="Grover C.E."/>
            <person name="Arick M.A. 2nd"/>
            <person name="Thrash A."/>
            <person name="Conover J.L."/>
            <person name="Sanders W.S."/>
            <person name="Peterson D.G."/>
            <person name="Frelichowski J.E."/>
            <person name="Scheffler J.A."/>
            <person name="Scheffler B.E."/>
            <person name="Wendel J.F."/>
        </authorList>
    </citation>
    <scope>NUCLEOTIDE SEQUENCE [LARGE SCALE GENOMIC DNA]</scope>
    <source>
        <strain evidence="1">0</strain>
        <tissue evidence="1">Leaf</tissue>
    </source>
</reference>
<sequence length="71" mass="8021">MGQLQNEIQERLLNFLLRSVRTIDLARKEANILAARERIEGFGGEAARAHCSWSTPSPGRLEETITQCYCT</sequence>